<keyword evidence="8" id="KW-1185">Reference proteome</keyword>
<evidence type="ECO:0000259" key="5">
    <source>
        <dbReference type="Pfam" id="PF07715"/>
    </source>
</evidence>
<evidence type="ECO:0000313" key="8">
    <source>
        <dbReference type="Proteomes" id="UP000186953"/>
    </source>
</evidence>
<keyword evidence="4" id="KW-0732">Signal</keyword>
<feature type="domain" description="TonB-dependent receptor plug" evidence="5">
    <location>
        <begin position="141"/>
        <end position="221"/>
    </location>
</feature>
<reference evidence="8" key="1">
    <citation type="submission" date="2017-01" db="EMBL/GenBank/DDBJ databases">
        <authorList>
            <person name="Varghese N."/>
            <person name="Submissions S."/>
        </authorList>
    </citation>
    <scope>NUCLEOTIDE SEQUENCE [LARGE SCALE GENOMIC DNA]</scope>
    <source>
        <strain evidence="8">DSM 15366</strain>
    </source>
</reference>
<evidence type="ECO:0000256" key="1">
    <source>
        <dbReference type="ARBA" id="ARBA00004442"/>
    </source>
</evidence>
<evidence type="ECO:0000256" key="3">
    <source>
        <dbReference type="ARBA" id="ARBA00023237"/>
    </source>
</evidence>
<dbReference type="PANTHER" id="PTHR40980">
    <property type="entry name" value="PLUG DOMAIN-CONTAINING PROTEIN"/>
    <property type="match status" value="1"/>
</dbReference>
<dbReference type="OrthoDB" id="8764943at2"/>
<gene>
    <name evidence="7" type="ORF">SAMN05421797_1011021</name>
</gene>
<evidence type="ECO:0000259" key="6">
    <source>
        <dbReference type="Pfam" id="PF14905"/>
    </source>
</evidence>
<sequence length="821" mass="92417">MKAKIKILLTLLTIVCQTTFAQEIKVSGKVLDKLNSEPLEYATIIFIAVEDASKISGGITNEKGGFNITIAKGSYDIKVEYIGYTPYEIKNKTLTENTSLGTISLSEDAQALSEVVITSEKKLVSTKFDKKIYNVSKDLTTQGSNALEALNNVPSVNVSTNGGITLRGSGNIRILVNGKPSGLVGISNTQALERLQANSIESIEVITNPSARYDAEGASGIINIILKKGRVQGFNGSVQAVVGNPTNYGISANINYRKEKFNVFANGSYAYVKTPGDGFANTVYKDENNITTGFLNERSTQKRGGHNFMFAFGSDFYFNDNNTLTFMGLVTKEDNDNVGDIIFDTYGSDSNLLHTRLRTDNENEQDASNEFSLTYESFFDEEKEHVLTVAAKYDSNKEDEHSFYNDTFIFGTGADAKDRATTLETQSNLLFQADYIFPFTENGMIEAGYKSNFRDVSYNFTVEEFDSNANIWNTNTDLSNQLDYIENIHAIYGQYANKFGKFNILVGARIEVSDIDINYFTTNTFLKKNYTNIFPTLHLGYELSENDELKASYSKRIKRPGFWELNPFSSFTNDLNLESGNPDLNPMFTNSYELGYLKNWEQVNLNATTYFQHSTGLMQTVTTQTGRFTEDDIPILISKPLNIGTENRYGLEISTTYKPNSWLQINADANVFGYQQKGNFLNKVEDPNNQGSFIDVPETIDFSSSSWFARVAPKFQLPKDFDIQLRMIYNGDFKESTSYRKSVFVTNIAVNKELFDGKGSLNLSVSDLFNSRISRIENYNTSFSSYGKYQNAKRQVNLTFTYRFRNFKEKSIDEEEDDDDE</sequence>
<proteinExistence type="predicted"/>
<accession>A0A1N6QTP5</accession>
<dbReference type="InterPro" id="IPR012910">
    <property type="entry name" value="Plug_dom"/>
</dbReference>
<dbReference type="InterPro" id="IPR041700">
    <property type="entry name" value="OMP_b-brl_3"/>
</dbReference>
<keyword evidence="3" id="KW-0998">Cell outer membrane</keyword>
<dbReference type="Proteomes" id="UP000186953">
    <property type="component" value="Unassembled WGS sequence"/>
</dbReference>
<dbReference type="InterPro" id="IPR008969">
    <property type="entry name" value="CarboxyPept-like_regulatory"/>
</dbReference>
<feature type="chain" id="PRO_5012230107" evidence="4">
    <location>
        <begin position="22"/>
        <end position="821"/>
    </location>
</feature>
<dbReference type="Pfam" id="PF07715">
    <property type="entry name" value="Plug"/>
    <property type="match status" value="1"/>
</dbReference>
<dbReference type="InterPro" id="IPR036942">
    <property type="entry name" value="Beta-barrel_TonB_sf"/>
</dbReference>
<dbReference type="SUPFAM" id="SSF49464">
    <property type="entry name" value="Carboxypeptidase regulatory domain-like"/>
    <property type="match status" value="1"/>
</dbReference>
<feature type="signal peptide" evidence="4">
    <location>
        <begin position="1"/>
        <end position="21"/>
    </location>
</feature>
<dbReference type="Pfam" id="PF14905">
    <property type="entry name" value="OMP_b-brl_3"/>
    <property type="match status" value="1"/>
</dbReference>
<keyword evidence="2" id="KW-0472">Membrane</keyword>
<dbReference type="Gene3D" id="2.40.170.20">
    <property type="entry name" value="TonB-dependent receptor, beta-barrel domain"/>
    <property type="match status" value="1"/>
</dbReference>
<evidence type="ECO:0000256" key="4">
    <source>
        <dbReference type="SAM" id="SignalP"/>
    </source>
</evidence>
<dbReference type="AlphaFoldDB" id="A0A1N6QTP5"/>
<comment type="subcellular location">
    <subcellularLocation>
        <location evidence="1">Cell outer membrane</location>
    </subcellularLocation>
</comment>
<feature type="domain" description="Outer membrane protein beta-barrel" evidence="6">
    <location>
        <begin position="382"/>
        <end position="802"/>
    </location>
</feature>
<keyword evidence="7" id="KW-0675">Receptor</keyword>
<dbReference type="Gene3D" id="2.60.40.1120">
    <property type="entry name" value="Carboxypeptidase-like, regulatory domain"/>
    <property type="match status" value="1"/>
</dbReference>
<dbReference type="STRING" id="228959.SAMN05421797_1011021"/>
<evidence type="ECO:0000256" key="2">
    <source>
        <dbReference type="ARBA" id="ARBA00023136"/>
    </source>
</evidence>
<dbReference type="GO" id="GO:0009279">
    <property type="term" value="C:cell outer membrane"/>
    <property type="evidence" value="ECO:0007669"/>
    <property type="project" value="UniProtKB-SubCell"/>
</dbReference>
<dbReference type="RefSeq" id="WP_076547197.1">
    <property type="nucleotide sequence ID" value="NZ_FTMA01000001.1"/>
</dbReference>
<protein>
    <submittedName>
        <fullName evidence="7">Outer membrane receptor proteins, mostly Fe transport</fullName>
    </submittedName>
</protein>
<dbReference type="Gene3D" id="2.170.130.10">
    <property type="entry name" value="TonB-dependent receptor, plug domain"/>
    <property type="match status" value="1"/>
</dbReference>
<organism evidence="7 8">
    <name type="scientific">Maribacter ulvicola</name>
    <dbReference type="NCBI Taxonomy" id="228959"/>
    <lineage>
        <taxon>Bacteria</taxon>
        <taxon>Pseudomonadati</taxon>
        <taxon>Bacteroidota</taxon>
        <taxon>Flavobacteriia</taxon>
        <taxon>Flavobacteriales</taxon>
        <taxon>Flavobacteriaceae</taxon>
        <taxon>Maribacter</taxon>
    </lineage>
</organism>
<name>A0A1N6QTP5_9FLAO</name>
<dbReference type="EMBL" id="FTMA01000001">
    <property type="protein sequence ID" value="SIQ19990.1"/>
    <property type="molecule type" value="Genomic_DNA"/>
</dbReference>
<evidence type="ECO:0000313" key="7">
    <source>
        <dbReference type="EMBL" id="SIQ19990.1"/>
    </source>
</evidence>
<dbReference type="InterPro" id="IPR037066">
    <property type="entry name" value="Plug_dom_sf"/>
</dbReference>
<dbReference type="Pfam" id="PF13715">
    <property type="entry name" value="CarbopepD_reg_2"/>
    <property type="match status" value="1"/>
</dbReference>
<dbReference type="SUPFAM" id="SSF56935">
    <property type="entry name" value="Porins"/>
    <property type="match status" value="1"/>
</dbReference>
<dbReference type="PANTHER" id="PTHR40980:SF4">
    <property type="entry name" value="TONB-DEPENDENT RECEPTOR-LIKE BETA-BARREL DOMAIN-CONTAINING PROTEIN"/>
    <property type="match status" value="1"/>
</dbReference>